<dbReference type="eggNOG" id="ENOG502ZNU4">
    <property type="taxonomic scope" value="Bacteria"/>
</dbReference>
<evidence type="ECO:0000313" key="2">
    <source>
        <dbReference type="EMBL" id="ACZ42923.1"/>
    </source>
</evidence>
<protein>
    <submittedName>
        <fullName evidence="2">Uncharacterized protein</fullName>
    </submittedName>
</protein>
<dbReference type="EMBL" id="CP001826">
    <property type="protein sequence ID" value="ACZ42923.1"/>
    <property type="molecule type" value="Genomic_DNA"/>
</dbReference>
<evidence type="ECO:0000313" key="3">
    <source>
        <dbReference type="Proteomes" id="UP000000323"/>
    </source>
</evidence>
<gene>
    <name evidence="2" type="ordered locus">Tter_2019</name>
</gene>
<dbReference type="AlphaFoldDB" id="D1CGQ2"/>
<sequence>MAVYSGRRHRATGIRIALGVALLFILFMLGVIFWSLLGPGSSQQIPNALETMSNQIEVMRVSHYTSATVKDGKILNQGEYEAALEDLKRAREEWRAIGGKIDSSWRTQVEEGLDDLQRMVEGKYPADDVNGRAKELQNLLKRIKQEYS</sequence>
<proteinExistence type="predicted"/>
<dbReference type="HOGENOM" id="CLU_1757966_0_0_0"/>
<keyword evidence="1" id="KW-1133">Transmembrane helix</keyword>
<dbReference type="Proteomes" id="UP000000323">
    <property type="component" value="Chromosome 2"/>
</dbReference>
<accession>D1CGQ2</accession>
<name>D1CGQ2_THET1</name>
<keyword evidence="3" id="KW-1185">Reference proteome</keyword>
<keyword evidence="1" id="KW-0472">Membrane</keyword>
<evidence type="ECO:0000256" key="1">
    <source>
        <dbReference type="SAM" id="Phobius"/>
    </source>
</evidence>
<dbReference type="STRING" id="525904.Tter_2019"/>
<dbReference type="KEGG" id="ttr:Tter_2019"/>
<dbReference type="RefSeq" id="WP_012875954.1">
    <property type="nucleotide sequence ID" value="NC_013526.1"/>
</dbReference>
<reference evidence="3" key="1">
    <citation type="journal article" date="2010" name="Stand. Genomic Sci.">
        <title>Complete genome sequence of 'Thermobaculum terrenum' type strain (YNP1).</title>
        <authorList>
            <person name="Kiss H."/>
            <person name="Cleland D."/>
            <person name="Lapidus A."/>
            <person name="Lucas S."/>
            <person name="Glavina Del Rio T."/>
            <person name="Nolan M."/>
            <person name="Tice H."/>
            <person name="Han C."/>
            <person name="Goodwin L."/>
            <person name="Pitluck S."/>
            <person name="Liolios K."/>
            <person name="Ivanova N."/>
            <person name="Mavromatis K."/>
            <person name="Ovchinnikova G."/>
            <person name="Pati A."/>
            <person name="Chen A."/>
            <person name="Palaniappan K."/>
            <person name="Land M."/>
            <person name="Hauser L."/>
            <person name="Chang Y."/>
            <person name="Jeffries C."/>
            <person name="Lu M."/>
            <person name="Brettin T."/>
            <person name="Detter J."/>
            <person name="Goker M."/>
            <person name="Tindall B."/>
            <person name="Beck B."/>
            <person name="McDermott T."/>
            <person name="Woyke T."/>
            <person name="Bristow J."/>
            <person name="Eisen J."/>
            <person name="Markowitz V."/>
            <person name="Hugenholtz P."/>
            <person name="Kyrpides N."/>
            <person name="Klenk H."/>
            <person name="Cheng J."/>
        </authorList>
    </citation>
    <scope>NUCLEOTIDE SEQUENCE [LARGE SCALE GENOMIC DNA]</scope>
    <source>
        <strain evidence="3">ATCC BAA-798 / YNP1</strain>
    </source>
</reference>
<keyword evidence="1" id="KW-0812">Transmembrane</keyword>
<feature type="transmembrane region" description="Helical" evidence="1">
    <location>
        <begin position="12"/>
        <end position="37"/>
    </location>
</feature>
<organism evidence="2 3">
    <name type="scientific">Thermobaculum terrenum (strain ATCC BAA-798 / CCMEE 7001 / YNP1)</name>
    <dbReference type="NCBI Taxonomy" id="525904"/>
    <lineage>
        <taxon>Bacteria</taxon>
        <taxon>Bacillati</taxon>
        <taxon>Chloroflexota</taxon>
        <taxon>Chloroflexia</taxon>
        <taxon>Candidatus Thermobaculales</taxon>
        <taxon>Candidatus Thermobaculaceae</taxon>
        <taxon>Thermobaculum</taxon>
    </lineage>
</organism>